<dbReference type="PANTHER" id="PTHR10009">
    <property type="entry name" value="PROTEIN YELLOW-RELATED"/>
    <property type="match status" value="1"/>
</dbReference>
<proteinExistence type="predicted"/>
<comment type="caution">
    <text evidence="3">The sequence shown here is derived from an EMBL/GenBank/DDBJ whole genome shotgun (WGS) entry which is preliminary data.</text>
</comment>
<keyword evidence="4" id="KW-1185">Reference proteome</keyword>
<dbReference type="AlphaFoldDB" id="A0A2T0MC05"/>
<dbReference type="Proteomes" id="UP000237640">
    <property type="component" value="Unassembled WGS sequence"/>
</dbReference>
<evidence type="ECO:0000256" key="1">
    <source>
        <dbReference type="ARBA" id="ARBA00004613"/>
    </source>
</evidence>
<dbReference type="PANTHER" id="PTHR10009:SF18">
    <property type="entry name" value="PROTEIN YELLOW-LIKE PROTEIN"/>
    <property type="match status" value="1"/>
</dbReference>
<sequence length="347" mass="38569">MKKTIFTLSIALIASFCIEAQNEKAIQIIAEMDIRPGNVAVSPSGRVFTTIHPLVNPTFQLVEITGKNSYENFPSTSYQNDSKTPSTDKLDAPLGIRIDNQNRLWLIDAGLNLGTTRLFAFDIETKKEVFRYDFPQEIAPKGSFVQDLAVDEKNGWVYLADIGNPGILALHLETKKTRRFANESVQAEKVDMIIDGQLINFGGAPASVAINPITLSADKETLFYGAMNGTTWYQLPTEMFRNGRTDYDIDKNIKIMGPKPVSDGAATDASGNHYFTNIQHYGIDVLTSEGDLKPLIRDAKIDWPDNVSLGPDGWIYMTVNQLHKTPAFTGGTDEGKGPFYIYRMKLE</sequence>
<evidence type="ECO:0000313" key="3">
    <source>
        <dbReference type="EMBL" id="PRX55016.1"/>
    </source>
</evidence>
<dbReference type="RefSeq" id="WP_106146573.1">
    <property type="nucleotide sequence ID" value="NZ_PVYX01000002.1"/>
</dbReference>
<comment type="subcellular location">
    <subcellularLocation>
        <location evidence="1">Secreted</location>
    </subcellularLocation>
</comment>
<organism evidence="3 4">
    <name type="scientific">Flagellimonas meridianipacifica</name>
    <dbReference type="NCBI Taxonomy" id="1080225"/>
    <lineage>
        <taxon>Bacteria</taxon>
        <taxon>Pseudomonadati</taxon>
        <taxon>Bacteroidota</taxon>
        <taxon>Flavobacteriia</taxon>
        <taxon>Flavobacteriales</taxon>
        <taxon>Flavobacteriaceae</taxon>
        <taxon>Flagellimonas</taxon>
    </lineage>
</organism>
<dbReference type="Gene3D" id="2.120.10.30">
    <property type="entry name" value="TolB, C-terminal domain"/>
    <property type="match status" value="1"/>
</dbReference>
<accession>A0A2T0MC05</accession>
<name>A0A2T0MC05_9FLAO</name>
<dbReference type="SUPFAM" id="SSF63829">
    <property type="entry name" value="Calcium-dependent phosphotriesterase"/>
    <property type="match status" value="1"/>
</dbReference>
<keyword evidence="2" id="KW-0964">Secreted</keyword>
<dbReference type="GO" id="GO:0005576">
    <property type="term" value="C:extracellular region"/>
    <property type="evidence" value="ECO:0007669"/>
    <property type="project" value="UniProtKB-SubCell"/>
</dbReference>
<evidence type="ECO:0000256" key="2">
    <source>
        <dbReference type="ARBA" id="ARBA00022525"/>
    </source>
</evidence>
<dbReference type="InterPro" id="IPR017996">
    <property type="entry name" value="MRJP/yellow-related"/>
</dbReference>
<dbReference type="InterPro" id="IPR011042">
    <property type="entry name" value="6-blade_b-propeller_TolB-like"/>
</dbReference>
<dbReference type="Pfam" id="PF03022">
    <property type="entry name" value="MRJP"/>
    <property type="match status" value="1"/>
</dbReference>
<reference evidence="3 4" key="1">
    <citation type="submission" date="2018-03" db="EMBL/GenBank/DDBJ databases">
        <title>Genomic Encyclopedia of Archaeal and Bacterial Type Strains, Phase II (KMG-II): from individual species to whole genera.</title>
        <authorList>
            <person name="Goeker M."/>
        </authorList>
    </citation>
    <scope>NUCLEOTIDE SEQUENCE [LARGE SCALE GENOMIC DNA]</scope>
    <source>
        <strain evidence="3 4">DSM 25027</strain>
    </source>
</reference>
<gene>
    <name evidence="3" type="ORF">CLV81_3422</name>
</gene>
<evidence type="ECO:0000313" key="4">
    <source>
        <dbReference type="Proteomes" id="UP000237640"/>
    </source>
</evidence>
<dbReference type="OrthoDB" id="9797664at2"/>
<protein>
    <submittedName>
        <fullName evidence="3">Major royal jelly protein</fullName>
    </submittedName>
</protein>
<dbReference type="EMBL" id="PVYX01000002">
    <property type="protein sequence ID" value="PRX55016.1"/>
    <property type="molecule type" value="Genomic_DNA"/>
</dbReference>